<dbReference type="InterPro" id="IPR013766">
    <property type="entry name" value="Thioredoxin_domain"/>
</dbReference>
<comment type="similarity">
    <text evidence="2">Belongs to the thioredoxin family.</text>
</comment>
<proteinExistence type="inferred from homology"/>
<keyword evidence="4" id="KW-0676">Redox-active center</keyword>
<feature type="site" description="Contributes to redox potential value" evidence="3">
    <location>
        <position position="35"/>
    </location>
</feature>
<dbReference type="PROSITE" id="PS51352">
    <property type="entry name" value="THIOREDOXIN_2"/>
    <property type="match status" value="1"/>
</dbReference>
<keyword evidence="1 4" id="KW-1015">Disulfide bond</keyword>
<name>A0A914IDX3_GLORO</name>
<organism evidence="6 7">
    <name type="scientific">Globodera rostochiensis</name>
    <name type="common">Golden nematode worm</name>
    <name type="synonym">Heterodera rostochiensis</name>
    <dbReference type="NCBI Taxonomy" id="31243"/>
    <lineage>
        <taxon>Eukaryota</taxon>
        <taxon>Metazoa</taxon>
        <taxon>Ecdysozoa</taxon>
        <taxon>Nematoda</taxon>
        <taxon>Chromadorea</taxon>
        <taxon>Rhabditida</taxon>
        <taxon>Tylenchina</taxon>
        <taxon>Tylenchomorpha</taxon>
        <taxon>Tylenchoidea</taxon>
        <taxon>Heteroderidae</taxon>
        <taxon>Heteroderinae</taxon>
        <taxon>Globodera</taxon>
    </lineage>
</organism>
<dbReference type="InterPro" id="IPR017937">
    <property type="entry name" value="Thioredoxin_CS"/>
</dbReference>
<feature type="active site" description="Nucleophile" evidence="3">
    <location>
        <position position="33"/>
    </location>
</feature>
<feature type="disulfide bond" description="Redox-active" evidence="4">
    <location>
        <begin position="33"/>
        <end position="36"/>
    </location>
</feature>
<evidence type="ECO:0000256" key="1">
    <source>
        <dbReference type="ARBA" id="ARBA00023157"/>
    </source>
</evidence>
<dbReference type="Pfam" id="PF00085">
    <property type="entry name" value="Thioredoxin"/>
    <property type="match status" value="1"/>
</dbReference>
<sequence length="106" mass="12109">MTILHPKTKEELDGILANAGEKLVVIDFFATWCGPCRQMGPKFNKLAVEYPEPIYIGIDVDEHETIAALYSINVMPTFIFFKNGQKIQTIEGNNYESLRRMVENNK</sequence>
<evidence type="ECO:0000313" key="7">
    <source>
        <dbReference type="WBParaSite" id="Gr19_v10_g9950.t1"/>
    </source>
</evidence>
<dbReference type="PRINTS" id="PR00421">
    <property type="entry name" value="THIOREDOXIN"/>
</dbReference>
<dbReference type="InterPro" id="IPR036249">
    <property type="entry name" value="Thioredoxin-like_sf"/>
</dbReference>
<dbReference type="Proteomes" id="UP000887572">
    <property type="component" value="Unplaced"/>
</dbReference>
<accession>A0A914IDX3</accession>
<feature type="site" description="Deprotonates C-terminal active site Cys" evidence="3">
    <location>
        <position position="27"/>
    </location>
</feature>
<evidence type="ECO:0000256" key="3">
    <source>
        <dbReference type="PIRSR" id="PIRSR000077-1"/>
    </source>
</evidence>
<feature type="site" description="Contributes to redox potential value" evidence="3">
    <location>
        <position position="34"/>
    </location>
</feature>
<reference evidence="7" key="1">
    <citation type="submission" date="2022-11" db="UniProtKB">
        <authorList>
            <consortium name="WormBaseParasite"/>
        </authorList>
    </citation>
    <scope>IDENTIFICATION</scope>
</reference>
<protein>
    <recommendedName>
        <fullName evidence="2">Thioredoxin</fullName>
    </recommendedName>
</protein>
<dbReference type="CDD" id="cd02947">
    <property type="entry name" value="TRX_family"/>
    <property type="match status" value="1"/>
</dbReference>
<feature type="active site" description="Nucleophile" evidence="3">
    <location>
        <position position="36"/>
    </location>
</feature>
<feature type="domain" description="Thioredoxin" evidence="5">
    <location>
        <begin position="1"/>
        <end position="106"/>
    </location>
</feature>
<evidence type="ECO:0000256" key="4">
    <source>
        <dbReference type="PIRSR" id="PIRSR000077-4"/>
    </source>
</evidence>
<dbReference type="PROSITE" id="PS00194">
    <property type="entry name" value="THIOREDOXIN_1"/>
    <property type="match status" value="1"/>
</dbReference>
<dbReference type="SUPFAM" id="SSF52833">
    <property type="entry name" value="Thioredoxin-like"/>
    <property type="match status" value="1"/>
</dbReference>
<keyword evidence="6" id="KW-1185">Reference proteome</keyword>
<evidence type="ECO:0000313" key="6">
    <source>
        <dbReference type="Proteomes" id="UP000887572"/>
    </source>
</evidence>
<evidence type="ECO:0000256" key="2">
    <source>
        <dbReference type="PIRNR" id="PIRNR000077"/>
    </source>
</evidence>
<dbReference type="Gene3D" id="3.40.30.10">
    <property type="entry name" value="Glutaredoxin"/>
    <property type="match status" value="1"/>
</dbReference>
<dbReference type="PANTHER" id="PTHR46115">
    <property type="entry name" value="THIOREDOXIN-LIKE PROTEIN 1"/>
    <property type="match status" value="1"/>
</dbReference>
<dbReference type="AlphaFoldDB" id="A0A914IDX3"/>
<dbReference type="InterPro" id="IPR005746">
    <property type="entry name" value="Thioredoxin"/>
</dbReference>
<dbReference type="PIRSF" id="PIRSF000077">
    <property type="entry name" value="Thioredoxin"/>
    <property type="match status" value="1"/>
</dbReference>
<dbReference type="WBParaSite" id="Gr19_v10_g9950.t1">
    <property type="protein sequence ID" value="Gr19_v10_g9950.t1"/>
    <property type="gene ID" value="Gr19_v10_g9950"/>
</dbReference>
<dbReference type="GO" id="GO:0015035">
    <property type="term" value="F:protein-disulfide reductase activity"/>
    <property type="evidence" value="ECO:0007669"/>
    <property type="project" value="InterPro"/>
</dbReference>
<evidence type="ECO:0000259" key="5">
    <source>
        <dbReference type="PROSITE" id="PS51352"/>
    </source>
</evidence>